<organism evidence="2 3">
    <name type="scientific">Treponema maltophilum ATCC 51939</name>
    <dbReference type="NCBI Taxonomy" id="1125699"/>
    <lineage>
        <taxon>Bacteria</taxon>
        <taxon>Pseudomonadati</taxon>
        <taxon>Spirochaetota</taxon>
        <taxon>Spirochaetia</taxon>
        <taxon>Spirochaetales</taxon>
        <taxon>Treponemataceae</taxon>
        <taxon>Treponema</taxon>
    </lineage>
</organism>
<evidence type="ECO:0000313" key="2">
    <source>
        <dbReference type="EMBL" id="EPF30614.1"/>
    </source>
</evidence>
<dbReference type="OrthoDB" id="370161at2"/>
<dbReference type="STRING" id="1125699.HMPREF9194_00931"/>
<dbReference type="EMBL" id="ATFF01000006">
    <property type="protein sequence ID" value="EPF30614.1"/>
    <property type="molecule type" value="Genomic_DNA"/>
</dbReference>
<dbReference type="SUPFAM" id="SSF48371">
    <property type="entry name" value="ARM repeat"/>
    <property type="match status" value="1"/>
</dbReference>
<evidence type="ECO:0000313" key="3">
    <source>
        <dbReference type="Proteomes" id="UP000014541"/>
    </source>
</evidence>
<dbReference type="AlphaFoldDB" id="S3L1G0"/>
<dbReference type="InterPro" id="IPR016024">
    <property type="entry name" value="ARM-type_fold"/>
</dbReference>
<proteinExistence type="predicted"/>
<gene>
    <name evidence="2" type="ORF">HMPREF9194_00931</name>
</gene>
<feature type="signal peptide" evidence="1">
    <location>
        <begin position="1"/>
        <end position="26"/>
    </location>
</feature>
<dbReference type="RefSeq" id="WP_016525225.1">
    <property type="nucleotide sequence ID" value="NZ_KE332518.1"/>
</dbReference>
<sequence length="399" mass="43949">MNCTKKTYSVCAVSIALLCSVSAAFSQGNPGALKEFVKENISGKTRIVKNLNGASKNFVETSLYALNFLYENYDLLSSDEDFIAFAVEAVRAVPASSSPEAARLLEKIFAVNKNAALQNAVLENFTRAARSSAEAFSPDEATVALVNSYAADLLKAAPSSNSRDQLLRAIDALAQFRRSSSFSVLFSCYLSSDTAVSEKAAEALNNFSGVYENSVRTLITGGTLHEKKAALDLVLQNPKNSDFFKAEMSENALSSTIYKAGDVELYDKEYAALKMQAVRELYRVSWTRSARLMRDVFVSSRKEYEAGLLTDNQFIEIIYAFTRLAPAEAAENLTNYLKALNKNQEENKPSGTPIVLAVIQSLQLLRDKIAFDDLLYATYQNYPDEVISAARDALSKLKW</sequence>
<feature type="chain" id="PRO_5004511415" evidence="1">
    <location>
        <begin position="27"/>
        <end position="399"/>
    </location>
</feature>
<dbReference type="PATRIC" id="fig|1125699.3.peg.953"/>
<dbReference type="eggNOG" id="COG1413">
    <property type="taxonomic scope" value="Bacteria"/>
</dbReference>
<keyword evidence="3" id="KW-1185">Reference proteome</keyword>
<dbReference type="HOGENOM" id="CLU_056728_0_0_12"/>
<name>S3L1G0_TREMA</name>
<reference evidence="2 3" key="1">
    <citation type="submission" date="2013-04" db="EMBL/GenBank/DDBJ databases">
        <title>The Genome Sequence of Treponema maltophilum ATCC 51939.</title>
        <authorList>
            <consortium name="The Broad Institute Genomics Platform"/>
            <person name="Earl A."/>
            <person name="Ward D."/>
            <person name="Feldgarden M."/>
            <person name="Gevers D."/>
            <person name="Leonetti C."/>
            <person name="Blanton J.M."/>
            <person name="Dewhirst F.E."/>
            <person name="Izard J."/>
            <person name="Walker B."/>
            <person name="Young S."/>
            <person name="Zeng Q."/>
            <person name="Gargeya S."/>
            <person name="Fitzgerald M."/>
            <person name="Haas B."/>
            <person name="Abouelleil A."/>
            <person name="Allen A.W."/>
            <person name="Alvarado L."/>
            <person name="Arachchi H.M."/>
            <person name="Berlin A.M."/>
            <person name="Chapman S.B."/>
            <person name="Gainer-Dewar J."/>
            <person name="Goldberg J."/>
            <person name="Griggs A."/>
            <person name="Gujja S."/>
            <person name="Hansen M."/>
            <person name="Howarth C."/>
            <person name="Imamovic A."/>
            <person name="Ireland A."/>
            <person name="Larimer J."/>
            <person name="McCowan C."/>
            <person name="Murphy C."/>
            <person name="Pearson M."/>
            <person name="Poon T.W."/>
            <person name="Priest M."/>
            <person name="Roberts A."/>
            <person name="Saif S."/>
            <person name="Shea T."/>
            <person name="Sisk P."/>
            <person name="Sykes S."/>
            <person name="Wortman J."/>
            <person name="Nusbaum C."/>
            <person name="Birren B."/>
        </authorList>
    </citation>
    <scope>NUCLEOTIDE SEQUENCE [LARGE SCALE GENOMIC DNA]</scope>
    <source>
        <strain evidence="2 3">ATCC 51939</strain>
    </source>
</reference>
<comment type="caution">
    <text evidence="2">The sequence shown here is derived from an EMBL/GenBank/DDBJ whole genome shotgun (WGS) entry which is preliminary data.</text>
</comment>
<keyword evidence="1" id="KW-0732">Signal</keyword>
<dbReference type="Proteomes" id="UP000014541">
    <property type="component" value="Unassembled WGS sequence"/>
</dbReference>
<evidence type="ECO:0000256" key="1">
    <source>
        <dbReference type="SAM" id="SignalP"/>
    </source>
</evidence>
<accession>S3L1G0</accession>
<protein>
    <submittedName>
        <fullName evidence="2">Uncharacterized protein</fullName>
    </submittedName>
</protein>